<dbReference type="Proteomes" id="UP001056120">
    <property type="component" value="Linkage Group LG08"/>
</dbReference>
<proteinExistence type="predicted"/>
<protein>
    <submittedName>
        <fullName evidence="1">Uncharacterized protein</fullName>
    </submittedName>
</protein>
<sequence>MLRALCARMIGLGVLGSMNAPKWFSLVCLEHESWETYDAHYWHTFLSSTRIVPLLAMSAFMYLNILSISNKQLGFEETGFDDYTVIRQMVAIFRNSFHNPWAHQKDVPDSKCRYMYQRFCEDVSGESSSAP</sequence>
<reference evidence="1 2" key="2">
    <citation type="journal article" date="2022" name="Mol. Ecol. Resour.">
        <title>The genomes of chicory, endive, great burdock and yacon provide insights into Asteraceae paleo-polyploidization history and plant inulin production.</title>
        <authorList>
            <person name="Fan W."/>
            <person name="Wang S."/>
            <person name="Wang H."/>
            <person name="Wang A."/>
            <person name="Jiang F."/>
            <person name="Liu H."/>
            <person name="Zhao H."/>
            <person name="Xu D."/>
            <person name="Zhang Y."/>
        </authorList>
    </citation>
    <scope>NUCLEOTIDE SEQUENCE [LARGE SCALE GENOMIC DNA]</scope>
    <source>
        <strain evidence="2">cv. Yunnan</strain>
        <tissue evidence="1">Leaves</tissue>
    </source>
</reference>
<comment type="caution">
    <text evidence="1">The sequence shown here is derived from an EMBL/GenBank/DDBJ whole genome shotgun (WGS) entry which is preliminary data.</text>
</comment>
<gene>
    <name evidence="1" type="ORF">L1987_22690</name>
</gene>
<organism evidence="1 2">
    <name type="scientific">Smallanthus sonchifolius</name>
    <dbReference type="NCBI Taxonomy" id="185202"/>
    <lineage>
        <taxon>Eukaryota</taxon>
        <taxon>Viridiplantae</taxon>
        <taxon>Streptophyta</taxon>
        <taxon>Embryophyta</taxon>
        <taxon>Tracheophyta</taxon>
        <taxon>Spermatophyta</taxon>
        <taxon>Magnoliopsida</taxon>
        <taxon>eudicotyledons</taxon>
        <taxon>Gunneridae</taxon>
        <taxon>Pentapetalae</taxon>
        <taxon>asterids</taxon>
        <taxon>campanulids</taxon>
        <taxon>Asterales</taxon>
        <taxon>Asteraceae</taxon>
        <taxon>Asteroideae</taxon>
        <taxon>Heliantheae alliance</taxon>
        <taxon>Millerieae</taxon>
        <taxon>Smallanthus</taxon>
    </lineage>
</organism>
<name>A0ACB9IFI6_9ASTR</name>
<dbReference type="EMBL" id="CM042025">
    <property type="protein sequence ID" value="KAI3806775.1"/>
    <property type="molecule type" value="Genomic_DNA"/>
</dbReference>
<keyword evidence="2" id="KW-1185">Reference proteome</keyword>
<evidence type="ECO:0000313" key="2">
    <source>
        <dbReference type="Proteomes" id="UP001056120"/>
    </source>
</evidence>
<accession>A0ACB9IFI6</accession>
<evidence type="ECO:0000313" key="1">
    <source>
        <dbReference type="EMBL" id="KAI3806775.1"/>
    </source>
</evidence>
<reference evidence="2" key="1">
    <citation type="journal article" date="2022" name="Mol. Ecol. Resour.">
        <title>The genomes of chicory, endive, great burdock and yacon provide insights into Asteraceae palaeo-polyploidization history and plant inulin production.</title>
        <authorList>
            <person name="Fan W."/>
            <person name="Wang S."/>
            <person name="Wang H."/>
            <person name="Wang A."/>
            <person name="Jiang F."/>
            <person name="Liu H."/>
            <person name="Zhao H."/>
            <person name="Xu D."/>
            <person name="Zhang Y."/>
        </authorList>
    </citation>
    <scope>NUCLEOTIDE SEQUENCE [LARGE SCALE GENOMIC DNA]</scope>
    <source>
        <strain evidence="2">cv. Yunnan</strain>
    </source>
</reference>